<dbReference type="PANTHER" id="PTHR48081:SF33">
    <property type="entry name" value="KYNURENINE FORMAMIDASE"/>
    <property type="match status" value="1"/>
</dbReference>
<evidence type="ECO:0008006" key="4">
    <source>
        <dbReference type="Google" id="ProtNLM"/>
    </source>
</evidence>
<dbReference type="InterPro" id="IPR050300">
    <property type="entry name" value="GDXG_lipolytic_enzyme"/>
</dbReference>
<evidence type="ECO:0000313" key="2">
    <source>
        <dbReference type="EMBL" id="CAH1176268.1"/>
    </source>
</evidence>
<dbReference type="OrthoDB" id="6782207at2759"/>
<dbReference type="Proteomes" id="UP001153737">
    <property type="component" value="Chromosome 7"/>
</dbReference>
<gene>
    <name evidence="2" type="ORF">PHAECO_LOCUS11383</name>
</gene>
<dbReference type="Gene3D" id="3.40.50.1820">
    <property type="entry name" value="alpha/beta hydrolase"/>
    <property type="match status" value="1"/>
</dbReference>
<sequence>MSQLEIDYSPSRWSKRLKADQILVEHLKITSERSRAIEKEVPCDLNIPYGPGKREVIDIYGTDLLSDAPIFIIFHGGYWQEQCIKHNDFAFMAKNLYEKNIKSIYVGYELCPDVTIKELQRNTEKAMRKCLEYVRQFKPKGIHLSGHSAGAQIVANFFANFIHNLAEEDRELFKSVFLLGGIYDLTPLLSTSYNIPLGLDQQLASEASPLLQNLAADGTVFHVVVAENDSPPFIEQGKLMHKHLQELKIDSKYIFVQNVDHFDLIEKLYERDYELTKLIISNCVD</sequence>
<dbReference type="GO" id="GO:0004061">
    <property type="term" value="F:arylformamidase activity"/>
    <property type="evidence" value="ECO:0007669"/>
    <property type="project" value="TreeGrafter"/>
</dbReference>
<name>A0A9P0DXK9_PHACE</name>
<protein>
    <recommendedName>
        <fullName evidence="4">Kynurenine formamidase</fullName>
    </recommendedName>
</protein>
<reference evidence="2" key="1">
    <citation type="submission" date="2022-01" db="EMBL/GenBank/DDBJ databases">
        <authorList>
            <person name="King R."/>
        </authorList>
    </citation>
    <scope>NUCLEOTIDE SEQUENCE</scope>
</reference>
<reference evidence="2" key="2">
    <citation type="submission" date="2022-10" db="EMBL/GenBank/DDBJ databases">
        <authorList>
            <consortium name="ENA_rothamsted_submissions"/>
            <consortium name="culmorum"/>
            <person name="King R."/>
        </authorList>
    </citation>
    <scope>NUCLEOTIDE SEQUENCE</scope>
</reference>
<organism evidence="2 3">
    <name type="scientific">Phaedon cochleariae</name>
    <name type="common">Mustard beetle</name>
    <dbReference type="NCBI Taxonomy" id="80249"/>
    <lineage>
        <taxon>Eukaryota</taxon>
        <taxon>Metazoa</taxon>
        <taxon>Ecdysozoa</taxon>
        <taxon>Arthropoda</taxon>
        <taxon>Hexapoda</taxon>
        <taxon>Insecta</taxon>
        <taxon>Pterygota</taxon>
        <taxon>Neoptera</taxon>
        <taxon>Endopterygota</taxon>
        <taxon>Coleoptera</taxon>
        <taxon>Polyphaga</taxon>
        <taxon>Cucujiformia</taxon>
        <taxon>Chrysomeloidea</taxon>
        <taxon>Chrysomelidae</taxon>
        <taxon>Chrysomelinae</taxon>
        <taxon>Chrysomelini</taxon>
        <taxon>Phaedon</taxon>
    </lineage>
</organism>
<dbReference type="PANTHER" id="PTHR48081">
    <property type="entry name" value="AB HYDROLASE SUPERFAMILY PROTEIN C4A8.06C"/>
    <property type="match status" value="1"/>
</dbReference>
<keyword evidence="1" id="KW-0378">Hydrolase</keyword>
<dbReference type="AlphaFoldDB" id="A0A9P0DXK9"/>
<proteinExistence type="predicted"/>
<keyword evidence="3" id="KW-1185">Reference proteome</keyword>
<dbReference type="InterPro" id="IPR029058">
    <property type="entry name" value="AB_hydrolase_fold"/>
</dbReference>
<evidence type="ECO:0000256" key="1">
    <source>
        <dbReference type="ARBA" id="ARBA00022801"/>
    </source>
</evidence>
<accession>A0A9P0DXK9</accession>
<dbReference type="EMBL" id="OU896713">
    <property type="protein sequence ID" value="CAH1176268.1"/>
    <property type="molecule type" value="Genomic_DNA"/>
</dbReference>
<dbReference type="SUPFAM" id="SSF53474">
    <property type="entry name" value="alpha/beta-Hydrolases"/>
    <property type="match status" value="1"/>
</dbReference>
<evidence type="ECO:0000313" key="3">
    <source>
        <dbReference type="Proteomes" id="UP001153737"/>
    </source>
</evidence>